<feature type="compositionally biased region" description="Polar residues" evidence="2">
    <location>
        <begin position="142"/>
        <end position="159"/>
    </location>
</feature>
<dbReference type="AlphaFoldDB" id="A0AAE0Y8B1"/>
<evidence type="ECO:0000313" key="5">
    <source>
        <dbReference type="EMBL" id="KAK3736816.1"/>
    </source>
</evidence>
<evidence type="ECO:0000256" key="1">
    <source>
        <dbReference type="PROSITE-ProRule" id="PRU00076"/>
    </source>
</evidence>
<keyword evidence="1" id="KW-1015">Disulfide bond</keyword>
<feature type="region of interest" description="Disordered" evidence="2">
    <location>
        <begin position="234"/>
        <end position="272"/>
    </location>
</feature>
<dbReference type="CDD" id="cd00054">
    <property type="entry name" value="EGF_CA"/>
    <property type="match status" value="1"/>
</dbReference>
<dbReference type="Proteomes" id="UP001283361">
    <property type="component" value="Unassembled WGS sequence"/>
</dbReference>
<sequence length="669" mass="76107">MSVRQGEITNRRSDTCLDLNISKNFTPASNTLSLRIRTKTERSRKSSTQNVPSSAMARPSMCAVVETTSCTRARSLLGRVACSNGRMIFGCLVVWGYCLTSCLGLLMSPEPYPTGMNKPRDHAGGIITTKSHHDYRHGGPTNDAQRASDSEPYTKSQSDIGAFGKNSKVFLPVYLIPFSKESEVFLQARRFEKSDRNIKTSEAQTLPKSYMPQYLDPSLLKAKKDSLASQHTWSRESLGFASQPPKPFHEQPSSKDFPNSQDNTYSNTLELPSRGRNAQSLDFHHRDSSNHINVDSTILTKIASLTNISKKLGDAKKKQGHTHHKIFSIDKSSTKSDSKKIHEKISLSRERISANSEEYNRDLNRRLQDKSLSEEILPFLIQETVQKMQSRLEYLTSLTDDLNDHFEDEDGRDTERQAIKTEDLVIPAYLYSNNHTNPTQIPAKPLASKRGHLPQYKSFGKNNDAPNKDNPGKLQDQRNAEDGMLERDVMSAVVTALARGKVPEDMYFWRNVSRFLDSNAYLSRTRRSSYRSRYLRRRRLYSRNSSRYMARLRGMASIHYNHVRPCLRRDRYYCMNRGTCVFVAALDIKTCRCPIGYTGVRCEYIDQEYILSLLSNSLVDTRRENRNLLSDCLISKNIARLGQSLVWANPGIFHLRCDLHAAAKSILTI</sequence>
<evidence type="ECO:0000256" key="3">
    <source>
        <dbReference type="SAM" id="Phobius"/>
    </source>
</evidence>
<feature type="compositionally biased region" description="Polar residues" evidence="2">
    <location>
        <begin position="254"/>
        <end position="272"/>
    </location>
</feature>
<dbReference type="PROSITE" id="PS00022">
    <property type="entry name" value="EGF_1"/>
    <property type="match status" value="1"/>
</dbReference>
<dbReference type="PROSITE" id="PS50026">
    <property type="entry name" value="EGF_3"/>
    <property type="match status" value="1"/>
</dbReference>
<gene>
    <name evidence="5" type="ORF">RRG08_000567</name>
</gene>
<organism evidence="5 6">
    <name type="scientific">Elysia crispata</name>
    <name type="common">lettuce slug</name>
    <dbReference type="NCBI Taxonomy" id="231223"/>
    <lineage>
        <taxon>Eukaryota</taxon>
        <taxon>Metazoa</taxon>
        <taxon>Spiralia</taxon>
        <taxon>Lophotrochozoa</taxon>
        <taxon>Mollusca</taxon>
        <taxon>Gastropoda</taxon>
        <taxon>Heterobranchia</taxon>
        <taxon>Euthyneura</taxon>
        <taxon>Panpulmonata</taxon>
        <taxon>Sacoglossa</taxon>
        <taxon>Placobranchoidea</taxon>
        <taxon>Plakobranchidae</taxon>
        <taxon>Elysia</taxon>
    </lineage>
</organism>
<keyword evidence="3" id="KW-1133">Transmembrane helix</keyword>
<dbReference type="EMBL" id="JAWDGP010006684">
    <property type="protein sequence ID" value="KAK3736816.1"/>
    <property type="molecule type" value="Genomic_DNA"/>
</dbReference>
<keyword evidence="1" id="KW-0245">EGF-like domain</keyword>
<comment type="caution">
    <text evidence="5">The sequence shown here is derived from an EMBL/GenBank/DDBJ whole genome shotgun (WGS) entry which is preliminary data.</text>
</comment>
<reference evidence="5" key="1">
    <citation type="journal article" date="2023" name="G3 (Bethesda)">
        <title>A reference genome for the long-term kleptoplast-retaining sea slug Elysia crispata morphotype clarki.</title>
        <authorList>
            <person name="Eastman K.E."/>
            <person name="Pendleton A.L."/>
            <person name="Shaikh M.A."/>
            <person name="Suttiyut T."/>
            <person name="Ogas R."/>
            <person name="Tomko P."/>
            <person name="Gavelis G."/>
            <person name="Widhalm J.R."/>
            <person name="Wisecaver J.H."/>
        </authorList>
    </citation>
    <scope>NUCLEOTIDE SEQUENCE</scope>
    <source>
        <strain evidence="5">ECLA1</strain>
    </source>
</reference>
<feature type="disulfide bond" evidence="1">
    <location>
        <begin position="593"/>
        <end position="602"/>
    </location>
</feature>
<dbReference type="SUPFAM" id="SSF57196">
    <property type="entry name" value="EGF/Laminin"/>
    <property type="match status" value="1"/>
</dbReference>
<dbReference type="SMART" id="SM00181">
    <property type="entry name" value="EGF"/>
    <property type="match status" value="1"/>
</dbReference>
<feature type="transmembrane region" description="Helical" evidence="3">
    <location>
        <begin position="87"/>
        <end position="107"/>
    </location>
</feature>
<name>A0AAE0Y8B1_9GAST</name>
<keyword evidence="3" id="KW-0812">Transmembrane</keyword>
<evidence type="ECO:0000259" key="4">
    <source>
        <dbReference type="PROSITE" id="PS50026"/>
    </source>
</evidence>
<feature type="region of interest" description="Disordered" evidence="2">
    <location>
        <begin position="123"/>
        <end position="159"/>
    </location>
</feature>
<feature type="disulfide bond" evidence="1">
    <location>
        <begin position="574"/>
        <end position="591"/>
    </location>
</feature>
<accession>A0AAE0Y8B1</accession>
<dbReference type="InterPro" id="IPR000742">
    <property type="entry name" value="EGF"/>
</dbReference>
<proteinExistence type="predicted"/>
<feature type="region of interest" description="Disordered" evidence="2">
    <location>
        <begin position="434"/>
        <end position="482"/>
    </location>
</feature>
<evidence type="ECO:0000256" key="2">
    <source>
        <dbReference type="SAM" id="MobiDB-lite"/>
    </source>
</evidence>
<evidence type="ECO:0000313" key="6">
    <source>
        <dbReference type="Proteomes" id="UP001283361"/>
    </source>
</evidence>
<feature type="domain" description="EGF-like" evidence="4">
    <location>
        <begin position="562"/>
        <end position="603"/>
    </location>
</feature>
<dbReference type="Gene3D" id="2.10.25.10">
    <property type="entry name" value="Laminin"/>
    <property type="match status" value="1"/>
</dbReference>
<keyword evidence="6" id="KW-1185">Reference proteome</keyword>
<keyword evidence="3" id="KW-0472">Membrane</keyword>
<comment type="caution">
    <text evidence="1">Lacks conserved residue(s) required for the propagation of feature annotation.</text>
</comment>
<dbReference type="PROSITE" id="PS01186">
    <property type="entry name" value="EGF_2"/>
    <property type="match status" value="1"/>
</dbReference>
<feature type="compositionally biased region" description="Basic and acidic residues" evidence="2">
    <location>
        <begin position="466"/>
        <end position="482"/>
    </location>
</feature>
<protein>
    <recommendedName>
        <fullName evidence="4">EGF-like domain-containing protein</fullName>
    </recommendedName>
</protein>